<reference evidence="2" key="1">
    <citation type="submission" date="2013-07" db="EMBL/GenBank/DDBJ databases">
        <title>Transcriptome sequencing and developmental regulation of gene expression in Anopheles aquasalis.</title>
        <authorList>
            <consortium name="Brazilian Malaria Network (MCT/CNPq/MS/SCTIE/DECIT/PRONEX 555648/2009-5) and Research Network on Bioactive Molecules from Arthropod Vectors (NAP-MOBIARVE"/>
            <consortium name="University of Sao Paulo)"/>
            <person name="Marinotti O."/>
            <person name="Ribeiro J.M.C."/>
            <person name="Costa-da-Silva A.L."/>
            <person name="Silva M.C.P."/>
            <person name="Lopes A.R."/>
            <person name="Barros M.S."/>
            <person name="Sa-Nunes A."/>
            <person name="Konjin B.B."/>
            <person name="Carvalho E."/>
            <person name="Suesdek L."/>
            <person name="Silva-Neto M.A.C."/>
            <person name="Capurro M.L."/>
        </authorList>
    </citation>
    <scope>NUCLEOTIDE SEQUENCE</scope>
    <source>
        <tissue evidence="2">Whole body</tissue>
    </source>
</reference>
<feature type="transmembrane region" description="Helical" evidence="1">
    <location>
        <begin position="31"/>
        <end position="48"/>
    </location>
</feature>
<feature type="non-terminal residue" evidence="2">
    <location>
        <position position="175"/>
    </location>
</feature>
<organism evidence="2">
    <name type="scientific">Anopheles aquasalis</name>
    <name type="common">Malaria mosquito</name>
    <dbReference type="NCBI Taxonomy" id="42839"/>
    <lineage>
        <taxon>Eukaryota</taxon>
        <taxon>Metazoa</taxon>
        <taxon>Ecdysozoa</taxon>
        <taxon>Arthropoda</taxon>
        <taxon>Hexapoda</taxon>
        <taxon>Insecta</taxon>
        <taxon>Pterygota</taxon>
        <taxon>Neoptera</taxon>
        <taxon>Endopterygota</taxon>
        <taxon>Diptera</taxon>
        <taxon>Nematocera</taxon>
        <taxon>Culicoidea</taxon>
        <taxon>Culicidae</taxon>
        <taxon>Anophelinae</taxon>
        <taxon>Anopheles</taxon>
    </lineage>
</organism>
<feature type="transmembrane region" description="Helical" evidence="1">
    <location>
        <begin position="55"/>
        <end position="80"/>
    </location>
</feature>
<feature type="non-terminal residue" evidence="2">
    <location>
        <position position="1"/>
    </location>
</feature>
<dbReference type="AlphaFoldDB" id="T1DRG1"/>
<sequence>LGVCIKYKKKSNILNYTHSAAMAVTIADPPLYHLFLRLFFLLHVVFLIRFLVIKVLLVLFAILQIVFFLFLLLVLVIIFVLFVRRFLGRFLLTPTRPRPVAAGAFLAALAPFFTTPFGRPRPRFGEGSSPLSPSSSESTAFSRSFSSTNFVFFGDRARARFFGATLFLSTAAGRP</sequence>
<keyword evidence="1" id="KW-1133">Transmembrane helix</keyword>
<name>T1DRG1_ANOAQ</name>
<proteinExistence type="evidence at transcript level"/>
<evidence type="ECO:0000313" key="2">
    <source>
        <dbReference type="EMBL" id="JAA99651.1"/>
    </source>
</evidence>
<evidence type="ECO:0000256" key="1">
    <source>
        <dbReference type="SAM" id="Phobius"/>
    </source>
</evidence>
<keyword evidence="1" id="KW-0472">Membrane</keyword>
<dbReference type="EMBL" id="GAMD01001939">
    <property type="protein sequence ID" value="JAA99651.1"/>
    <property type="molecule type" value="mRNA"/>
</dbReference>
<keyword evidence="1" id="KW-0812">Transmembrane</keyword>
<protein>
    <submittedName>
        <fullName evidence="2">Uncharacterized protein</fullName>
    </submittedName>
</protein>
<accession>T1DRG1</accession>